<dbReference type="PANTHER" id="PTHR33050">
    <property type="entry name" value="REVERSE TRANSCRIPTASE DOMAIN-CONTAINING PROTEIN"/>
    <property type="match status" value="1"/>
</dbReference>
<evidence type="ECO:0000313" key="2">
    <source>
        <dbReference type="EMBL" id="KAL0195410.1"/>
    </source>
</evidence>
<dbReference type="AlphaFoldDB" id="A0ABD0RCX6"/>
<dbReference type="SUPFAM" id="SSF56672">
    <property type="entry name" value="DNA/RNA polymerases"/>
    <property type="match status" value="1"/>
</dbReference>
<dbReference type="InterPro" id="IPR052055">
    <property type="entry name" value="Hepadnavirus_pol/RT"/>
</dbReference>
<dbReference type="InterPro" id="IPR043502">
    <property type="entry name" value="DNA/RNA_pol_sf"/>
</dbReference>
<organism evidence="2 3">
    <name type="scientific">Cirrhinus mrigala</name>
    <name type="common">Mrigala</name>
    <dbReference type="NCBI Taxonomy" id="683832"/>
    <lineage>
        <taxon>Eukaryota</taxon>
        <taxon>Metazoa</taxon>
        <taxon>Chordata</taxon>
        <taxon>Craniata</taxon>
        <taxon>Vertebrata</taxon>
        <taxon>Euteleostomi</taxon>
        <taxon>Actinopterygii</taxon>
        <taxon>Neopterygii</taxon>
        <taxon>Teleostei</taxon>
        <taxon>Ostariophysi</taxon>
        <taxon>Cypriniformes</taxon>
        <taxon>Cyprinidae</taxon>
        <taxon>Labeoninae</taxon>
        <taxon>Labeonini</taxon>
        <taxon>Cirrhinus</taxon>
    </lineage>
</organism>
<name>A0ABD0RCX6_CIRMR</name>
<protein>
    <recommendedName>
        <fullName evidence="4">Reverse transcriptase domain-containing protein</fullName>
    </recommendedName>
</protein>
<reference evidence="2 3" key="1">
    <citation type="submission" date="2024-05" db="EMBL/GenBank/DDBJ databases">
        <title>Genome sequencing and assembly of Indian major carp, Cirrhinus mrigala (Hamilton, 1822).</title>
        <authorList>
            <person name="Mohindra V."/>
            <person name="Chowdhury L.M."/>
            <person name="Lal K."/>
            <person name="Jena J.K."/>
        </authorList>
    </citation>
    <scope>NUCLEOTIDE SEQUENCE [LARGE SCALE GENOMIC DNA]</scope>
    <source>
        <strain evidence="2">CM1030</strain>
        <tissue evidence="2">Blood</tissue>
    </source>
</reference>
<keyword evidence="3" id="KW-1185">Reference proteome</keyword>
<dbReference type="EMBL" id="JAMKFB020000004">
    <property type="protein sequence ID" value="KAL0195410.1"/>
    <property type="molecule type" value="Genomic_DNA"/>
</dbReference>
<dbReference type="InterPro" id="IPR043128">
    <property type="entry name" value="Rev_trsase/Diguanyl_cyclase"/>
</dbReference>
<dbReference type="CDD" id="cd09275">
    <property type="entry name" value="RNase_HI_RT_DIRS1"/>
    <property type="match status" value="1"/>
</dbReference>
<evidence type="ECO:0008006" key="4">
    <source>
        <dbReference type="Google" id="ProtNLM"/>
    </source>
</evidence>
<feature type="non-terminal residue" evidence="2">
    <location>
        <position position="355"/>
    </location>
</feature>
<feature type="non-terminal residue" evidence="2">
    <location>
        <position position="1"/>
    </location>
</feature>
<sequence length="355" mass="39585">DRPEGCVLSCFDPSTPQTISAVRYKVLPFGLSLSPRVFMKVVEAALVPLKEQGILILNYLHDWLILAQNLVLAHLSRLGLRVNWEKIKLSQTLSTAHLMQERALLVLNCLNAFKCRTAVPLKQFQRLLGHMAVCSSSYTTGAAPYETTSTLAPQPSPEEGVAVRHSPGQNDTGLPPNLHPLQESPWNRWLHHQLGGHIRRAARELAVRLALICLKGRLRGKHVLVRTDNTATVAYINRQGSLHSRHMSHLTHLLLLWSLKHLRSLSAIHIPGLHNPGWDAGVLGDLPQGAVDTITSTRAQSMRHAYALKWYLFVKTPEDFRSELFPSTHKVYVAAIVAHHDPIEGKLVGKHDLVI</sequence>
<proteinExistence type="predicted"/>
<gene>
    <name evidence="2" type="ORF">M9458_008982</name>
</gene>
<comment type="caution">
    <text evidence="2">The sequence shown here is derived from an EMBL/GenBank/DDBJ whole genome shotgun (WGS) entry which is preliminary data.</text>
</comment>
<dbReference type="Gene3D" id="3.30.70.270">
    <property type="match status" value="1"/>
</dbReference>
<dbReference type="PANTHER" id="PTHR33050:SF7">
    <property type="entry name" value="RIBONUCLEASE H"/>
    <property type="match status" value="1"/>
</dbReference>
<dbReference type="Proteomes" id="UP001529510">
    <property type="component" value="Unassembled WGS sequence"/>
</dbReference>
<accession>A0ABD0RCX6</accession>
<evidence type="ECO:0000313" key="3">
    <source>
        <dbReference type="Proteomes" id="UP001529510"/>
    </source>
</evidence>
<evidence type="ECO:0000256" key="1">
    <source>
        <dbReference type="SAM" id="MobiDB-lite"/>
    </source>
</evidence>
<feature type="region of interest" description="Disordered" evidence="1">
    <location>
        <begin position="149"/>
        <end position="169"/>
    </location>
</feature>